<dbReference type="SMART" id="SM00382">
    <property type="entry name" value="AAA"/>
    <property type="match status" value="2"/>
</dbReference>
<dbReference type="FunFam" id="3.40.50.300:FF:000054">
    <property type="entry name" value="ABC multidrug transporter atrF"/>
    <property type="match status" value="1"/>
</dbReference>
<feature type="region of interest" description="Disordered" evidence="9">
    <location>
        <begin position="775"/>
        <end position="811"/>
    </location>
</feature>
<name>A0A3A2ZQK6_9EURO</name>
<keyword evidence="4 10" id="KW-0812">Transmembrane</keyword>
<comment type="subcellular location">
    <subcellularLocation>
        <location evidence="1">Membrane</location>
        <topology evidence="1">Multi-pass membrane protein</topology>
    </subcellularLocation>
</comment>
<keyword evidence="6" id="KW-0067">ATP-binding</keyword>
<dbReference type="InterPro" id="IPR003439">
    <property type="entry name" value="ABC_transporter-like_ATP-bd"/>
</dbReference>
<evidence type="ECO:0000256" key="10">
    <source>
        <dbReference type="SAM" id="Phobius"/>
    </source>
</evidence>
<feature type="domain" description="ABC transporter" evidence="11">
    <location>
        <begin position="821"/>
        <end position="1059"/>
    </location>
</feature>
<accession>A0A3A2ZQK6</accession>
<dbReference type="GO" id="GO:0140359">
    <property type="term" value="F:ABC-type transporter activity"/>
    <property type="evidence" value="ECO:0007669"/>
    <property type="project" value="InterPro"/>
</dbReference>
<feature type="region of interest" description="Disordered" evidence="9">
    <location>
        <begin position="1"/>
        <end position="35"/>
    </location>
</feature>
<feature type="domain" description="ABC transporter" evidence="11">
    <location>
        <begin position="108"/>
        <end position="361"/>
    </location>
</feature>
<evidence type="ECO:0000256" key="7">
    <source>
        <dbReference type="ARBA" id="ARBA00022989"/>
    </source>
</evidence>
<keyword evidence="5" id="KW-0547">Nucleotide-binding</keyword>
<dbReference type="PROSITE" id="PS00211">
    <property type="entry name" value="ABC_TRANSPORTER_1"/>
    <property type="match status" value="1"/>
</dbReference>
<feature type="transmembrane region" description="Helical" evidence="10">
    <location>
        <begin position="485"/>
        <end position="504"/>
    </location>
</feature>
<comment type="similarity">
    <text evidence="2">Belongs to the ABC transporter superfamily. ABCG family. PDR (TC 3.A.1.205) subfamily.</text>
</comment>
<dbReference type="InterPro" id="IPR010929">
    <property type="entry name" value="PDR_CDR_ABC"/>
</dbReference>
<dbReference type="CDD" id="cd03232">
    <property type="entry name" value="ABCG_PDR_domain2"/>
    <property type="match status" value="1"/>
</dbReference>
<feature type="transmembrane region" description="Helical" evidence="10">
    <location>
        <begin position="1290"/>
        <end position="1310"/>
    </location>
</feature>
<evidence type="ECO:0000256" key="6">
    <source>
        <dbReference type="ARBA" id="ARBA00022840"/>
    </source>
</evidence>
<feature type="transmembrane region" description="Helical" evidence="10">
    <location>
        <begin position="1182"/>
        <end position="1202"/>
    </location>
</feature>
<reference evidence="13" key="1">
    <citation type="submission" date="2017-02" db="EMBL/GenBank/DDBJ databases">
        <authorList>
            <person name="Tafer H."/>
            <person name="Lopandic K."/>
        </authorList>
    </citation>
    <scope>NUCLEOTIDE SEQUENCE [LARGE SCALE GENOMIC DNA]</scope>
    <source>
        <strain evidence="13">CBS 366.77</strain>
    </source>
</reference>
<evidence type="ECO:0000256" key="2">
    <source>
        <dbReference type="ARBA" id="ARBA00006012"/>
    </source>
</evidence>
<dbReference type="PANTHER" id="PTHR19241">
    <property type="entry name" value="ATP-BINDING CASSETTE TRANSPORTER"/>
    <property type="match status" value="1"/>
</dbReference>
<evidence type="ECO:0000256" key="4">
    <source>
        <dbReference type="ARBA" id="ARBA00022692"/>
    </source>
</evidence>
<organism evidence="12 13">
    <name type="scientific">Aspergillus sclerotialis</name>
    <dbReference type="NCBI Taxonomy" id="2070753"/>
    <lineage>
        <taxon>Eukaryota</taxon>
        <taxon>Fungi</taxon>
        <taxon>Dikarya</taxon>
        <taxon>Ascomycota</taxon>
        <taxon>Pezizomycotina</taxon>
        <taxon>Eurotiomycetes</taxon>
        <taxon>Eurotiomycetidae</taxon>
        <taxon>Eurotiales</taxon>
        <taxon>Aspergillaceae</taxon>
        <taxon>Aspergillus</taxon>
        <taxon>Aspergillus subgen. Polypaecilum</taxon>
    </lineage>
</organism>
<dbReference type="STRING" id="2070753.A0A3A2ZQK6"/>
<dbReference type="Pfam" id="PF01061">
    <property type="entry name" value="ABC2_membrane"/>
    <property type="match status" value="2"/>
</dbReference>
<feature type="transmembrane region" description="Helical" evidence="10">
    <location>
        <begin position="592"/>
        <end position="613"/>
    </location>
</feature>
<feature type="transmembrane region" description="Helical" evidence="10">
    <location>
        <begin position="625"/>
        <end position="645"/>
    </location>
</feature>
<keyword evidence="3" id="KW-0813">Transport</keyword>
<evidence type="ECO:0000256" key="9">
    <source>
        <dbReference type="SAM" id="MobiDB-lite"/>
    </source>
</evidence>
<keyword evidence="13" id="KW-1185">Reference proteome</keyword>
<dbReference type="OrthoDB" id="245989at2759"/>
<feature type="region of interest" description="Disordered" evidence="9">
    <location>
        <begin position="415"/>
        <end position="439"/>
    </location>
</feature>
<dbReference type="GO" id="GO:0016020">
    <property type="term" value="C:membrane"/>
    <property type="evidence" value="ECO:0007669"/>
    <property type="project" value="UniProtKB-SubCell"/>
</dbReference>
<dbReference type="Proteomes" id="UP000266188">
    <property type="component" value="Unassembled WGS sequence"/>
</dbReference>
<dbReference type="Pfam" id="PF00005">
    <property type="entry name" value="ABC_tran"/>
    <property type="match status" value="2"/>
</dbReference>
<keyword evidence="7 10" id="KW-1133">Transmembrane helix</keyword>
<evidence type="ECO:0000256" key="8">
    <source>
        <dbReference type="ARBA" id="ARBA00023136"/>
    </source>
</evidence>
<dbReference type="Gene3D" id="3.40.50.300">
    <property type="entry name" value="P-loop containing nucleotide triphosphate hydrolases"/>
    <property type="match status" value="2"/>
</dbReference>
<dbReference type="InterPro" id="IPR034003">
    <property type="entry name" value="ABCG_PDR_2"/>
</dbReference>
<dbReference type="InterPro" id="IPR003593">
    <property type="entry name" value="AAA+_ATPase"/>
</dbReference>
<evidence type="ECO:0000256" key="5">
    <source>
        <dbReference type="ARBA" id="ARBA00022741"/>
    </source>
</evidence>
<evidence type="ECO:0000259" key="11">
    <source>
        <dbReference type="PROSITE" id="PS50893"/>
    </source>
</evidence>
<dbReference type="CDD" id="cd03233">
    <property type="entry name" value="ABCG_PDR_domain1"/>
    <property type="match status" value="1"/>
</dbReference>
<feature type="transmembrane region" description="Helical" evidence="10">
    <location>
        <begin position="1330"/>
        <end position="1349"/>
    </location>
</feature>
<feature type="transmembrane region" description="Helical" evidence="10">
    <location>
        <begin position="553"/>
        <end position="586"/>
    </location>
</feature>
<dbReference type="SUPFAM" id="SSF52540">
    <property type="entry name" value="P-loop containing nucleoside triphosphate hydrolases"/>
    <property type="match status" value="2"/>
</dbReference>
<dbReference type="Pfam" id="PF06422">
    <property type="entry name" value="PDR_CDR"/>
    <property type="match status" value="1"/>
</dbReference>
<dbReference type="InterPro" id="IPR034001">
    <property type="entry name" value="ABCG_PDR_1"/>
</dbReference>
<dbReference type="PROSITE" id="PS50893">
    <property type="entry name" value="ABC_TRANSPORTER_2"/>
    <property type="match status" value="2"/>
</dbReference>
<gene>
    <name evidence="12" type="ORF">PHISCL_06083</name>
</gene>
<protein>
    <submittedName>
        <fullName evidence="12">ABC multidrug transporter</fullName>
    </submittedName>
</protein>
<sequence>MPAHLHPHLHNSLSTQAVQPTDADAPPRVHVSPEDEDAIADIHRTLTEKSQHRYPEPHSSFDKFLEAEFHAGRKRSGLGVYFQSLTTWGEGDGHSKVKTLGTALWRTLTFQDIYEWTIKPWISGKKPQNGRPLIRDFSGVVRDGEIMLVLGRPGAGCSTFLRTIAGHHSQFLGVTGSIDYSGISPEEVKKHYRGQVAYVPEDDLHFPTLTVRQTLEFALECKTPKRYRENIPRYLEIYGKVFGMSHTMNTLVGNEYIRGVSGGEKKRISIIESLATDSSVMCWDNSTRGLDASSALDYARSLRIMTDTCGKATLMTLYQASDAIYDLADKVLLIDEGRMLFQGPACEAKRYFEDLGYECSEMQTTSDFLTSVTVPERRKFRTGWEHRAPKGPVELEKAFRQSAAYQKIEEEMQSYEDQRSYGKTPRTMSQADPDSGSLDEVKRNLQTDKSRFVSTKSPYTISIFRQIILCSKRQIWQLKGHMGPLYVKLISSVIYGLLVGSVFYDQPPTTGGMYSRGGVLFYSSILLAWLQMSELEDAMQGREILNRQKKFAFVHPSAVCLARVVTDVVVVFLVTTLYLIVVYFLSGLRSDAGSFFIDFLFVYMCTICLTAQFRLFAVFSRDFEVALRYCGVSVLFCIVFAGYTLSIDKLINDVPWVGWIAYTTPAYYTYEPMMAAEFHNANFTCSPDSIIPSGPGYTDVAYQTCSYAGSRVGSLVVNGDDYLAAKFGFYNSNVWRDFGILWLFTIAYTALTCWLSEILEWGLDSAGPIQYKRSRRNQGSLGTQSRDEESNPVQVDPKPPVSSESLSLPPNPALTGTTSTFTWDDIDLTIQIGKETRKLLNGVCGYSKPGTLTALVGASGAGKSTLLTALTQRQSSGTLSGTMFVDSRPVDRSFNRQIGYCQQMDIHDETSTVREAFEFSALLRQGADIPKDDKLSYVNTILETLDLVDLQNALIGSLDIEKKKRVTIGVELCAKPKLLLFLDEPTSGLDSQGASSIVALLRRLADQGLGILCTIHQANQEQFEQFDRVLALSPGGQTYYFGEVGESGRSIFEYFTKYGKKPENVTNAADFLIEVVVGGMKDAEHSIDWADIWKKSEEAAAVKKEVSGIRHRQGTDGESAVTRDSSAPLYLQVTLLTKRTLRQFWRNPEYPYSRLYASFLHSLINGLTYLQIGKSSTDLQSRAFSCFLILMIVPEFINAISLRFIMNRDIWKAREGPSRIYGWVAFCTAQILSEIPFSIVGSVIFYVLYYYLVGLPLGFAAGYNFLMVFFFFLFATSWGQWIGALSADSIIAATLMPFFIIMCELFNGILQPHEKMPVFWKYTMYYVTPFTYWIGGVLTSVLRGTPVICDDSELAYFRSPSNMTCGEYAGPWLESKGVGYLSNPDEYGLCGYCEYSYGNDVSICYTYAGENC</sequence>
<proteinExistence type="inferred from homology"/>
<evidence type="ECO:0000313" key="12">
    <source>
        <dbReference type="EMBL" id="RJE21594.1"/>
    </source>
</evidence>
<dbReference type="InterPro" id="IPR017871">
    <property type="entry name" value="ABC_transporter-like_CS"/>
</dbReference>
<dbReference type="EMBL" id="MVGC01000218">
    <property type="protein sequence ID" value="RJE21594.1"/>
    <property type="molecule type" value="Genomic_DNA"/>
</dbReference>
<dbReference type="GO" id="GO:0005524">
    <property type="term" value="F:ATP binding"/>
    <property type="evidence" value="ECO:0007669"/>
    <property type="project" value="UniProtKB-KW"/>
</dbReference>
<keyword evidence="8 10" id="KW-0472">Membrane</keyword>
<feature type="transmembrane region" description="Helical" evidence="10">
    <location>
        <begin position="1257"/>
        <end position="1278"/>
    </location>
</feature>
<comment type="caution">
    <text evidence="12">The sequence shown here is derived from an EMBL/GenBank/DDBJ whole genome shotgun (WGS) entry which is preliminary data.</text>
</comment>
<dbReference type="GO" id="GO:0016887">
    <property type="term" value="F:ATP hydrolysis activity"/>
    <property type="evidence" value="ECO:0007669"/>
    <property type="project" value="InterPro"/>
</dbReference>
<evidence type="ECO:0000256" key="3">
    <source>
        <dbReference type="ARBA" id="ARBA00022448"/>
    </source>
</evidence>
<dbReference type="InterPro" id="IPR027417">
    <property type="entry name" value="P-loop_NTPase"/>
</dbReference>
<feature type="transmembrane region" description="Helical" evidence="10">
    <location>
        <begin position="1223"/>
        <end position="1251"/>
    </location>
</feature>
<dbReference type="InterPro" id="IPR013525">
    <property type="entry name" value="ABC2_TM"/>
</dbReference>
<evidence type="ECO:0000313" key="13">
    <source>
        <dbReference type="Proteomes" id="UP000266188"/>
    </source>
</evidence>
<dbReference type="FunFam" id="3.40.50.300:FF:001569">
    <property type="entry name" value="ABC multidrug transporter (Eurofung)"/>
    <property type="match status" value="1"/>
</dbReference>
<evidence type="ECO:0000256" key="1">
    <source>
        <dbReference type="ARBA" id="ARBA00004141"/>
    </source>
</evidence>